<evidence type="ECO:0000313" key="2">
    <source>
        <dbReference type="Proteomes" id="UP001165064"/>
    </source>
</evidence>
<dbReference type="Proteomes" id="UP001165064">
    <property type="component" value="Unassembled WGS sequence"/>
</dbReference>
<name>A0ACB5SVG6_AMBMO</name>
<reference evidence="1" key="1">
    <citation type="submission" date="2023-04" db="EMBL/GenBank/DDBJ databases">
        <title>Ambrosiozyma monospora NBRC 10751.</title>
        <authorList>
            <person name="Ichikawa N."/>
            <person name="Sato H."/>
            <person name="Tonouchi N."/>
        </authorList>
    </citation>
    <scope>NUCLEOTIDE SEQUENCE</scope>
    <source>
        <strain evidence="1">NBRC 10751</strain>
    </source>
</reference>
<protein>
    <submittedName>
        <fullName evidence="1">Unnamed protein product</fullName>
    </submittedName>
</protein>
<accession>A0ACB5SVG6</accession>
<proteinExistence type="predicted"/>
<sequence length="249" mass="29207">MPFFIRSEATRWFIENQINREFGNSRADEIELETVNNFVNNLALPGYFTNDRLLSIPYYYMLLPNLQLLRYINSSTFRNSSKSLLDRPFAYQFNVTYLRRKRAAQEAANRTIQERNAFDPNELTVDCMLNRPNGPNVWVGPAWEEPNDQFVVKNVLFECHAVDRIWTWVTGFDTSKKTPLTLIANANLKGEKLMKINRFLFCLIKLAGLEFSNIEYQKPGETPPVVLQDRDIAMMLQRIRNDSGFWFNR</sequence>
<comment type="caution">
    <text evidence="1">The sequence shown here is derived from an EMBL/GenBank/DDBJ whole genome shotgun (WGS) entry which is preliminary data.</text>
</comment>
<gene>
    <name evidence="1" type="ORF">Amon02_000171100</name>
</gene>
<organism evidence="1 2">
    <name type="scientific">Ambrosiozyma monospora</name>
    <name type="common">Yeast</name>
    <name type="synonym">Endomycopsis monosporus</name>
    <dbReference type="NCBI Taxonomy" id="43982"/>
    <lineage>
        <taxon>Eukaryota</taxon>
        <taxon>Fungi</taxon>
        <taxon>Dikarya</taxon>
        <taxon>Ascomycota</taxon>
        <taxon>Saccharomycotina</taxon>
        <taxon>Pichiomycetes</taxon>
        <taxon>Pichiales</taxon>
        <taxon>Pichiaceae</taxon>
        <taxon>Ambrosiozyma</taxon>
    </lineage>
</organism>
<evidence type="ECO:0000313" key="1">
    <source>
        <dbReference type="EMBL" id="GME74271.1"/>
    </source>
</evidence>
<dbReference type="EMBL" id="BSXS01000881">
    <property type="protein sequence ID" value="GME74271.1"/>
    <property type="molecule type" value="Genomic_DNA"/>
</dbReference>
<keyword evidence="2" id="KW-1185">Reference proteome</keyword>